<feature type="domain" description="HTH gntR-type" evidence="4">
    <location>
        <begin position="6"/>
        <end position="73"/>
    </location>
</feature>
<dbReference type="SMART" id="SM00345">
    <property type="entry name" value="HTH_GNTR"/>
    <property type="match status" value="1"/>
</dbReference>
<dbReference type="InterPro" id="IPR000524">
    <property type="entry name" value="Tscrpt_reg_HTH_GntR"/>
</dbReference>
<keyword evidence="1" id="KW-0805">Transcription regulation</keyword>
<gene>
    <name evidence="5" type="ORF">SAMN04490355_1007139</name>
</gene>
<dbReference type="Gene3D" id="1.10.10.10">
    <property type="entry name" value="Winged helix-like DNA-binding domain superfamily/Winged helix DNA-binding domain"/>
    <property type="match status" value="1"/>
</dbReference>
<dbReference type="AlphaFoldDB" id="A0A1I4IE63"/>
<dbReference type="Pfam" id="PF00392">
    <property type="entry name" value="GntR"/>
    <property type="match status" value="1"/>
</dbReference>
<keyword evidence="3" id="KW-0804">Transcription</keyword>
<dbReference type="PROSITE" id="PS50949">
    <property type="entry name" value="HTH_GNTR"/>
    <property type="match status" value="1"/>
</dbReference>
<dbReference type="SUPFAM" id="SSF48008">
    <property type="entry name" value="GntR ligand-binding domain-like"/>
    <property type="match status" value="1"/>
</dbReference>
<dbReference type="STRING" id="1123291.SAMN04490355_1007139"/>
<sequence length="219" mass="25288">MSITSITKSEAIYNEIKKEILNGTLKPGARLLIQHIANQYGVSDIPVREALRELTSEGFVETTPHVGSRVASMSLKGIEEMFFMREFLEPLAAELAVENIDEQTIGILEKYYHEMESALEAGNVTEYRDLNRAFHKLFIEASGNELLTKTIFELMESEKRMQMIFQLFPEIIETSNTEHSIILQFIKDRDSKALAKVVYDHKKKVFDKMRQYLRSQFNT</sequence>
<organism evidence="5 6">
    <name type="scientific">Pelosinus propionicus DSM 13327</name>
    <dbReference type="NCBI Taxonomy" id="1123291"/>
    <lineage>
        <taxon>Bacteria</taxon>
        <taxon>Bacillati</taxon>
        <taxon>Bacillota</taxon>
        <taxon>Negativicutes</taxon>
        <taxon>Selenomonadales</taxon>
        <taxon>Sporomusaceae</taxon>
        <taxon>Pelosinus</taxon>
    </lineage>
</organism>
<keyword evidence="6" id="KW-1185">Reference proteome</keyword>
<dbReference type="SMART" id="SM00895">
    <property type="entry name" value="FCD"/>
    <property type="match status" value="1"/>
</dbReference>
<evidence type="ECO:0000256" key="3">
    <source>
        <dbReference type="ARBA" id="ARBA00023163"/>
    </source>
</evidence>
<evidence type="ECO:0000313" key="5">
    <source>
        <dbReference type="EMBL" id="SFL52071.1"/>
    </source>
</evidence>
<dbReference type="PANTHER" id="PTHR43537">
    <property type="entry name" value="TRANSCRIPTIONAL REGULATOR, GNTR FAMILY"/>
    <property type="match status" value="1"/>
</dbReference>
<dbReference type="OrthoDB" id="114741at2"/>
<accession>A0A1I4IE63</accession>
<evidence type="ECO:0000256" key="2">
    <source>
        <dbReference type="ARBA" id="ARBA00023125"/>
    </source>
</evidence>
<dbReference type="GO" id="GO:0003700">
    <property type="term" value="F:DNA-binding transcription factor activity"/>
    <property type="evidence" value="ECO:0007669"/>
    <property type="project" value="InterPro"/>
</dbReference>
<evidence type="ECO:0000259" key="4">
    <source>
        <dbReference type="PROSITE" id="PS50949"/>
    </source>
</evidence>
<dbReference type="PANTHER" id="PTHR43537:SF24">
    <property type="entry name" value="GLUCONATE OPERON TRANSCRIPTIONAL REPRESSOR"/>
    <property type="match status" value="1"/>
</dbReference>
<protein>
    <submittedName>
        <fullName evidence="5">DNA-binding transcriptional regulator, GntR family</fullName>
    </submittedName>
</protein>
<dbReference type="SUPFAM" id="SSF46785">
    <property type="entry name" value="Winged helix' DNA-binding domain"/>
    <property type="match status" value="1"/>
</dbReference>
<dbReference type="Pfam" id="PF07729">
    <property type="entry name" value="FCD"/>
    <property type="match status" value="1"/>
</dbReference>
<dbReference type="InterPro" id="IPR011711">
    <property type="entry name" value="GntR_C"/>
</dbReference>
<evidence type="ECO:0000313" key="6">
    <source>
        <dbReference type="Proteomes" id="UP000199520"/>
    </source>
</evidence>
<reference evidence="6" key="1">
    <citation type="submission" date="2016-10" db="EMBL/GenBank/DDBJ databases">
        <authorList>
            <person name="Varghese N."/>
            <person name="Submissions S."/>
        </authorList>
    </citation>
    <scope>NUCLEOTIDE SEQUENCE [LARGE SCALE GENOMIC DNA]</scope>
    <source>
        <strain evidence="6">DSM 13327</strain>
    </source>
</reference>
<dbReference type="Gene3D" id="1.20.120.530">
    <property type="entry name" value="GntR ligand-binding domain-like"/>
    <property type="match status" value="1"/>
</dbReference>
<proteinExistence type="predicted"/>
<evidence type="ECO:0000256" key="1">
    <source>
        <dbReference type="ARBA" id="ARBA00023015"/>
    </source>
</evidence>
<dbReference type="GO" id="GO:0003677">
    <property type="term" value="F:DNA binding"/>
    <property type="evidence" value="ECO:0007669"/>
    <property type="project" value="UniProtKB-KW"/>
</dbReference>
<dbReference type="CDD" id="cd07377">
    <property type="entry name" value="WHTH_GntR"/>
    <property type="match status" value="1"/>
</dbReference>
<dbReference type="InterPro" id="IPR036390">
    <property type="entry name" value="WH_DNA-bd_sf"/>
</dbReference>
<dbReference type="InterPro" id="IPR036388">
    <property type="entry name" value="WH-like_DNA-bd_sf"/>
</dbReference>
<dbReference type="Proteomes" id="UP000199520">
    <property type="component" value="Unassembled WGS sequence"/>
</dbReference>
<keyword evidence="2 5" id="KW-0238">DNA-binding</keyword>
<dbReference type="EMBL" id="FOTS01000007">
    <property type="protein sequence ID" value="SFL52071.1"/>
    <property type="molecule type" value="Genomic_DNA"/>
</dbReference>
<name>A0A1I4IE63_9FIRM</name>
<dbReference type="InterPro" id="IPR008920">
    <property type="entry name" value="TF_FadR/GntR_C"/>
</dbReference>
<dbReference type="RefSeq" id="WP_090933757.1">
    <property type="nucleotide sequence ID" value="NZ_FOTS01000007.1"/>
</dbReference>